<accession>A0A9N9K3I4</accession>
<gene>
    <name evidence="2" type="ORF">RFULGI_LOCUS18607</name>
</gene>
<sequence length="59" mass="6628">HEYAINILNNTPKQSMQRYSEVVTIQEQGLKAKNMQNFDGLQTGTGQLPKGHKVLKTEA</sequence>
<organism evidence="2 3">
    <name type="scientific">Racocetra fulgida</name>
    <dbReference type="NCBI Taxonomy" id="60492"/>
    <lineage>
        <taxon>Eukaryota</taxon>
        <taxon>Fungi</taxon>
        <taxon>Fungi incertae sedis</taxon>
        <taxon>Mucoromycota</taxon>
        <taxon>Glomeromycotina</taxon>
        <taxon>Glomeromycetes</taxon>
        <taxon>Diversisporales</taxon>
        <taxon>Gigasporaceae</taxon>
        <taxon>Racocetra</taxon>
    </lineage>
</organism>
<feature type="region of interest" description="Disordered" evidence="1">
    <location>
        <begin position="40"/>
        <end position="59"/>
    </location>
</feature>
<comment type="caution">
    <text evidence="2">The sequence shown here is derived from an EMBL/GenBank/DDBJ whole genome shotgun (WGS) entry which is preliminary data.</text>
</comment>
<feature type="compositionally biased region" description="Basic residues" evidence="1">
    <location>
        <begin position="50"/>
        <end position="59"/>
    </location>
</feature>
<evidence type="ECO:0000313" key="2">
    <source>
        <dbReference type="EMBL" id="CAG8809565.1"/>
    </source>
</evidence>
<dbReference type="AlphaFoldDB" id="A0A9N9K3I4"/>
<proteinExistence type="predicted"/>
<protein>
    <submittedName>
        <fullName evidence="2">590_t:CDS:1</fullName>
    </submittedName>
</protein>
<feature type="non-terminal residue" evidence="2">
    <location>
        <position position="1"/>
    </location>
</feature>
<evidence type="ECO:0000313" key="3">
    <source>
        <dbReference type="Proteomes" id="UP000789396"/>
    </source>
</evidence>
<dbReference type="EMBL" id="CAJVPZ010082931">
    <property type="protein sequence ID" value="CAG8809565.1"/>
    <property type="molecule type" value="Genomic_DNA"/>
</dbReference>
<evidence type="ECO:0000256" key="1">
    <source>
        <dbReference type="SAM" id="MobiDB-lite"/>
    </source>
</evidence>
<name>A0A9N9K3I4_9GLOM</name>
<dbReference type="Proteomes" id="UP000789396">
    <property type="component" value="Unassembled WGS sequence"/>
</dbReference>
<keyword evidence="3" id="KW-1185">Reference proteome</keyword>
<feature type="non-terminal residue" evidence="2">
    <location>
        <position position="59"/>
    </location>
</feature>
<reference evidence="2" key="1">
    <citation type="submission" date="2021-06" db="EMBL/GenBank/DDBJ databases">
        <authorList>
            <person name="Kallberg Y."/>
            <person name="Tangrot J."/>
            <person name="Rosling A."/>
        </authorList>
    </citation>
    <scope>NUCLEOTIDE SEQUENCE</scope>
    <source>
        <strain evidence="2">IN212</strain>
    </source>
</reference>